<name>A0A3A1VK11_9BACL</name>
<proteinExistence type="predicted"/>
<protein>
    <submittedName>
        <fullName evidence="1">Uncharacterized protein</fullName>
    </submittedName>
</protein>
<dbReference type="EMBL" id="QXQA01000001">
    <property type="protein sequence ID" value="RIX60585.1"/>
    <property type="molecule type" value="Genomic_DNA"/>
</dbReference>
<reference evidence="1 2" key="1">
    <citation type="submission" date="2018-09" db="EMBL/GenBank/DDBJ databases">
        <title>Paenibacillus aracenensis nov. sp. isolated from a cave in southern Spain.</title>
        <authorList>
            <person name="Jurado V."/>
            <person name="Gutierrez-Patricio S."/>
            <person name="Gonzalez-Pimentel J.L."/>
            <person name="Miller A.Z."/>
            <person name="Laiz L."/>
            <person name="Saiz-Jimenez C."/>
        </authorList>
    </citation>
    <scope>NUCLEOTIDE SEQUENCE [LARGE SCALE GENOMIC DNA]</scope>
    <source>
        <strain evidence="1 2">DSM 22867</strain>
    </source>
</reference>
<accession>A0A3A1VK11</accession>
<gene>
    <name evidence="1" type="ORF">D3P08_00125</name>
</gene>
<dbReference type="Proteomes" id="UP000266482">
    <property type="component" value="Unassembled WGS sequence"/>
</dbReference>
<comment type="caution">
    <text evidence="1">The sequence shown here is derived from an EMBL/GenBank/DDBJ whole genome shotgun (WGS) entry which is preliminary data.</text>
</comment>
<dbReference type="InterPro" id="IPR045397">
    <property type="entry name" value="TumE-like"/>
</dbReference>
<dbReference type="OrthoDB" id="2648469at2"/>
<sequence>MGLERLTDLEYLTKEFAHAIKAVEDTDTTGLRSSEGVQRATIVFIDDTRLYVTERLNEGYSYDWVSKDGRLLFHHDNEDKTPNFYHRDPYSIVRGIVTFHLMIGESKEYRV</sequence>
<keyword evidence="2" id="KW-1185">Reference proteome</keyword>
<evidence type="ECO:0000313" key="2">
    <source>
        <dbReference type="Proteomes" id="UP000266482"/>
    </source>
</evidence>
<dbReference type="Pfam" id="PF20126">
    <property type="entry name" value="TumE"/>
    <property type="match status" value="1"/>
</dbReference>
<dbReference type="AlphaFoldDB" id="A0A3A1VK11"/>
<organism evidence="1 2">
    <name type="scientific">Paenibacillus nanensis</name>
    <dbReference type="NCBI Taxonomy" id="393251"/>
    <lineage>
        <taxon>Bacteria</taxon>
        <taxon>Bacillati</taxon>
        <taxon>Bacillota</taxon>
        <taxon>Bacilli</taxon>
        <taxon>Bacillales</taxon>
        <taxon>Paenibacillaceae</taxon>
        <taxon>Paenibacillus</taxon>
    </lineage>
</organism>
<evidence type="ECO:0000313" key="1">
    <source>
        <dbReference type="EMBL" id="RIX60585.1"/>
    </source>
</evidence>